<dbReference type="Gene3D" id="3.30.300.30">
    <property type="match status" value="1"/>
</dbReference>
<gene>
    <name evidence="3" type="ORF">A2160_02575</name>
</gene>
<dbReference type="GO" id="GO:0006631">
    <property type="term" value="P:fatty acid metabolic process"/>
    <property type="evidence" value="ECO:0007669"/>
    <property type="project" value="TreeGrafter"/>
</dbReference>
<protein>
    <recommendedName>
        <fullName evidence="5">AMP-dependent synthetase</fullName>
    </recommendedName>
</protein>
<evidence type="ECO:0000259" key="1">
    <source>
        <dbReference type="Pfam" id="PF00501"/>
    </source>
</evidence>
<organism evidence="3 4">
    <name type="scientific">Candidatus Beckwithbacteria bacterium RBG_13_42_9</name>
    <dbReference type="NCBI Taxonomy" id="1797457"/>
    <lineage>
        <taxon>Bacteria</taxon>
        <taxon>Candidatus Beckwithiibacteriota</taxon>
    </lineage>
</organism>
<evidence type="ECO:0000259" key="2">
    <source>
        <dbReference type="Pfam" id="PF13193"/>
    </source>
</evidence>
<dbReference type="InterPro" id="IPR045851">
    <property type="entry name" value="AMP-bd_C_sf"/>
</dbReference>
<accession>A0A1F5E7R3</accession>
<feature type="domain" description="AMP-dependent synthetase/ligase" evidence="1">
    <location>
        <begin position="2"/>
        <end position="322"/>
    </location>
</feature>
<dbReference type="Pfam" id="PF13193">
    <property type="entry name" value="AMP-binding_C"/>
    <property type="match status" value="1"/>
</dbReference>
<proteinExistence type="predicted"/>
<dbReference type="GO" id="GO:0031956">
    <property type="term" value="F:medium-chain fatty acid-CoA ligase activity"/>
    <property type="evidence" value="ECO:0007669"/>
    <property type="project" value="TreeGrafter"/>
</dbReference>
<evidence type="ECO:0000313" key="3">
    <source>
        <dbReference type="EMBL" id="OGD63346.1"/>
    </source>
</evidence>
<feature type="non-terminal residue" evidence="3">
    <location>
        <position position="1"/>
    </location>
</feature>
<dbReference type="EMBL" id="MEZK01000010">
    <property type="protein sequence ID" value="OGD63346.1"/>
    <property type="molecule type" value="Genomic_DNA"/>
</dbReference>
<dbReference type="SUPFAM" id="SSF56801">
    <property type="entry name" value="Acetyl-CoA synthetase-like"/>
    <property type="match status" value="1"/>
</dbReference>
<dbReference type="PANTHER" id="PTHR43201">
    <property type="entry name" value="ACYL-COA SYNTHETASE"/>
    <property type="match status" value="1"/>
</dbReference>
<name>A0A1F5E7R3_9BACT</name>
<dbReference type="PANTHER" id="PTHR43201:SF32">
    <property type="entry name" value="2-SUCCINYLBENZOATE--COA LIGASE, CHLOROPLASTIC_PEROXISOMAL"/>
    <property type="match status" value="1"/>
</dbReference>
<reference evidence="3 4" key="1">
    <citation type="journal article" date="2016" name="Nat. Commun.">
        <title>Thousands of microbial genomes shed light on interconnected biogeochemical processes in an aquifer system.</title>
        <authorList>
            <person name="Anantharaman K."/>
            <person name="Brown C.T."/>
            <person name="Hug L.A."/>
            <person name="Sharon I."/>
            <person name="Castelle C.J."/>
            <person name="Probst A.J."/>
            <person name="Thomas B.C."/>
            <person name="Singh A."/>
            <person name="Wilkins M.J."/>
            <person name="Karaoz U."/>
            <person name="Brodie E.L."/>
            <person name="Williams K.H."/>
            <person name="Hubbard S.S."/>
            <person name="Banfield J.F."/>
        </authorList>
    </citation>
    <scope>NUCLEOTIDE SEQUENCE [LARGE SCALE GENOMIC DNA]</scope>
</reference>
<dbReference type="InterPro" id="IPR025110">
    <property type="entry name" value="AMP-bd_C"/>
</dbReference>
<dbReference type="Pfam" id="PF00501">
    <property type="entry name" value="AMP-binding"/>
    <property type="match status" value="1"/>
</dbReference>
<dbReference type="STRING" id="1797457.A2160_02575"/>
<evidence type="ECO:0008006" key="5">
    <source>
        <dbReference type="Google" id="ProtNLM"/>
    </source>
</evidence>
<feature type="domain" description="AMP-binding enzyme C-terminal" evidence="2">
    <location>
        <begin position="371"/>
        <end position="445"/>
    </location>
</feature>
<dbReference type="InterPro" id="IPR042099">
    <property type="entry name" value="ANL_N_sf"/>
</dbReference>
<dbReference type="Gene3D" id="3.40.50.12780">
    <property type="entry name" value="N-terminal domain of ligase-like"/>
    <property type="match status" value="1"/>
</dbReference>
<dbReference type="AlphaFoldDB" id="A0A1F5E7R3"/>
<dbReference type="Proteomes" id="UP000177006">
    <property type="component" value="Unassembled WGS sequence"/>
</dbReference>
<dbReference type="InterPro" id="IPR000873">
    <property type="entry name" value="AMP-dep_synth/lig_dom"/>
</dbReference>
<evidence type="ECO:0000313" key="4">
    <source>
        <dbReference type="Proteomes" id="UP000177006"/>
    </source>
</evidence>
<comment type="caution">
    <text evidence="3">The sequence shown here is derived from an EMBL/GenBank/DDBJ whole genome shotgun (WGS) entry which is preliminary data.</text>
</comment>
<sequence>KEQANNVSNLLIDKTKKGEVVALLLPNIPEMVFSYFGILGIGRIALLLSPSISDANLIFQIEKTRPKFIISQKKYQAKVRRTKLLKQLQFVDVKDIPPAKRTVYNKNVSEHNTASIIFTSGTTAEPKGVKLQHSNVVNATKNIIEFLKWNQHDVDVNILKLSHSFGLGNIHSVFAVGARTILFPDAINIKKVIQVIIKEKATTFAAVPTTLRLILTNYLEDFQKCDKYLRFIQTDISLLEKNLIKTIVSALPNTDFNYYYGLSEASRSTFITLNKHLDKLGSVGQPSPNVKLKIIDNQGQKLPAGQTGEICIKGKHVIRQYWENPKASTKIKNGWLHTNDAGYLDKEGYLFFKGRVDDIINIAGEKVSPEEIEDIVRRIPGVTDSIAIGIPDKLLGEAVKVFIRVKDQSFNIKKVKEICLKKLDNYKVPRTVEIVKEIPRTENGKLRRKVFKESFSR</sequence>